<feature type="non-terminal residue" evidence="3">
    <location>
        <position position="1"/>
    </location>
</feature>
<proteinExistence type="predicted"/>
<accession>A0A424Z3W2</accession>
<dbReference type="AlphaFoldDB" id="A0A424Z3W2"/>
<dbReference type="InterPro" id="IPR010095">
    <property type="entry name" value="Cas12f1-like_TNB"/>
</dbReference>
<evidence type="ECO:0000259" key="2">
    <source>
        <dbReference type="Pfam" id="PF07282"/>
    </source>
</evidence>
<dbReference type="Proteomes" id="UP000284763">
    <property type="component" value="Unassembled WGS sequence"/>
</dbReference>
<evidence type="ECO:0000256" key="1">
    <source>
        <dbReference type="ARBA" id="ARBA00023125"/>
    </source>
</evidence>
<dbReference type="EMBL" id="QZAB01000112">
    <property type="protein sequence ID" value="RQD90667.1"/>
    <property type="molecule type" value="Genomic_DNA"/>
</dbReference>
<keyword evidence="1" id="KW-0238">DNA-binding</keyword>
<feature type="domain" description="Cas12f1-like TNB" evidence="2">
    <location>
        <begin position="1"/>
        <end position="35"/>
    </location>
</feature>
<dbReference type="GO" id="GO:0003677">
    <property type="term" value="F:DNA binding"/>
    <property type="evidence" value="ECO:0007669"/>
    <property type="project" value="UniProtKB-KW"/>
</dbReference>
<gene>
    <name evidence="3" type="ORF">D5R95_01685</name>
</gene>
<protein>
    <submittedName>
        <fullName evidence="3">Transposase</fullName>
    </submittedName>
</protein>
<evidence type="ECO:0000313" key="3">
    <source>
        <dbReference type="EMBL" id="RQD90667.1"/>
    </source>
</evidence>
<evidence type="ECO:0000313" key="4">
    <source>
        <dbReference type="Proteomes" id="UP000284763"/>
    </source>
</evidence>
<sequence>SKCGQKVEKTLAVRVHNCPYCGLVLDRDHNAAINILNRAVGTTVQACGIESLDSMMKQEATIFIGW</sequence>
<organism evidence="3 4">
    <name type="scientific">Methanosalsum natronophilum</name>
    <dbReference type="NCBI Taxonomy" id="768733"/>
    <lineage>
        <taxon>Archaea</taxon>
        <taxon>Methanobacteriati</taxon>
        <taxon>Methanobacteriota</taxon>
        <taxon>Stenosarchaea group</taxon>
        <taxon>Methanomicrobia</taxon>
        <taxon>Methanosarcinales</taxon>
        <taxon>Methanosarcinaceae</taxon>
        <taxon>Methanosalsum</taxon>
    </lineage>
</organism>
<comment type="caution">
    <text evidence="3">The sequence shown here is derived from an EMBL/GenBank/DDBJ whole genome shotgun (WGS) entry which is preliminary data.</text>
</comment>
<reference evidence="3 4" key="1">
    <citation type="submission" date="2018-08" db="EMBL/GenBank/DDBJ databases">
        <title>The metabolism and importance of syntrophic acetate oxidation coupled to methane or sulfide production in haloalkaline environments.</title>
        <authorList>
            <person name="Timmers P.H.A."/>
            <person name="Vavourakis C.D."/>
            <person name="Sorokin D.Y."/>
            <person name="Sinninghe Damste J.S."/>
            <person name="Muyzer G."/>
            <person name="Stams A.J.M."/>
            <person name="Plugge C.M."/>
        </authorList>
    </citation>
    <scope>NUCLEOTIDE SEQUENCE [LARGE SCALE GENOMIC DNA]</scope>
    <source>
        <strain evidence="3">MSAO_Arc3</strain>
    </source>
</reference>
<dbReference type="Pfam" id="PF07282">
    <property type="entry name" value="Cas12f1-like_TNB"/>
    <property type="match status" value="1"/>
</dbReference>
<name>A0A424Z3W2_9EURY</name>